<proteinExistence type="inferred from homology"/>
<evidence type="ECO:0000256" key="4">
    <source>
        <dbReference type="ARBA" id="ARBA00022840"/>
    </source>
</evidence>
<evidence type="ECO:0000256" key="1">
    <source>
        <dbReference type="ARBA" id="ARBA00005417"/>
    </source>
</evidence>
<dbReference type="RefSeq" id="WP_125601002.1">
    <property type="nucleotide sequence ID" value="NZ_JBHSSM010000014.1"/>
</dbReference>
<dbReference type="PANTHER" id="PTHR42734">
    <property type="entry name" value="METAL TRANSPORT SYSTEM ATP-BINDING PROTEIN TM_0124-RELATED"/>
    <property type="match status" value="1"/>
</dbReference>
<evidence type="ECO:0000256" key="2">
    <source>
        <dbReference type="ARBA" id="ARBA00022448"/>
    </source>
</evidence>
<dbReference type="Proteomes" id="UP001596310">
    <property type="component" value="Unassembled WGS sequence"/>
</dbReference>
<evidence type="ECO:0000313" key="6">
    <source>
        <dbReference type="EMBL" id="MFC6314882.1"/>
    </source>
</evidence>
<reference evidence="7" key="1">
    <citation type="journal article" date="2019" name="Int. J. Syst. Evol. Microbiol.">
        <title>The Global Catalogue of Microorganisms (GCM) 10K type strain sequencing project: providing services to taxonomists for standard genome sequencing and annotation.</title>
        <authorList>
            <consortium name="The Broad Institute Genomics Platform"/>
            <consortium name="The Broad Institute Genome Sequencing Center for Infectious Disease"/>
            <person name="Wu L."/>
            <person name="Ma J."/>
        </authorList>
    </citation>
    <scope>NUCLEOTIDE SEQUENCE [LARGE SCALE GENOMIC DNA]</scope>
    <source>
        <strain evidence="7">CCM 8897</strain>
    </source>
</reference>
<protein>
    <submittedName>
        <fullName evidence="6">Metal ABC transporter ATP-binding protein</fullName>
    </submittedName>
</protein>
<accession>A0ABW1ULQ3</accession>
<evidence type="ECO:0000256" key="3">
    <source>
        <dbReference type="ARBA" id="ARBA00022741"/>
    </source>
</evidence>
<dbReference type="Pfam" id="PF00005">
    <property type="entry name" value="ABC_tran"/>
    <property type="match status" value="1"/>
</dbReference>
<dbReference type="SUPFAM" id="SSF52540">
    <property type="entry name" value="P-loop containing nucleoside triphosphate hydrolases"/>
    <property type="match status" value="1"/>
</dbReference>
<comment type="caution">
    <text evidence="6">The sequence shown here is derived from an EMBL/GenBank/DDBJ whole genome shotgun (WGS) entry which is preliminary data.</text>
</comment>
<keyword evidence="2" id="KW-0813">Transport</keyword>
<gene>
    <name evidence="6" type="ORF">ACFQHW_04770</name>
</gene>
<organism evidence="6 7">
    <name type="scientific">Lapidilactobacillus achengensis</name>
    <dbReference type="NCBI Taxonomy" id="2486000"/>
    <lineage>
        <taxon>Bacteria</taxon>
        <taxon>Bacillati</taxon>
        <taxon>Bacillota</taxon>
        <taxon>Bacilli</taxon>
        <taxon>Lactobacillales</taxon>
        <taxon>Lactobacillaceae</taxon>
        <taxon>Lapidilactobacillus</taxon>
    </lineage>
</organism>
<keyword evidence="7" id="KW-1185">Reference proteome</keyword>
<dbReference type="InterPro" id="IPR003593">
    <property type="entry name" value="AAA+_ATPase"/>
</dbReference>
<evidence type="ECO:0000313" key="7">
    <source>
        <dbReference type="Proteomes" id="UP001596310"/>
    </source>
</evidence>
<name>A0ABW1ULQ3_9LACO</name>
<dbReference type="InterPro" id="IPR003439">
    <property type="entry name" value="ABC_transporter-like_ATP-bd"/>
</dbReference>
<dbReference type="PANTHER" id="PTHR42734:SF17">
    <property type="entry name" value="METAL TRANSPORT SYSTEM ATP-BINDING PROTEIN TM_0124-RELATED"/>
    <property type="match status" value="1"/>
</dbReference>
<dbReference type="Gene3D" id="3.40.50.300">
    <property type="entry name" value="P-loop containing nucleotide triphosphate hydrolases"/>
    <property type="match status" value="1"/>
</dbReference>
<sequence>MTDPILKVTDLAMSFGEKTVFKNLNFTIDAGEKLALIGHNGAGKSTLVKLLIGLTHPTAGTITRIPLPGHERLRIGYVPQFRNLDADAPLSVASFVALNVGLSWRPWLSHQEKERVTQVLEQTQLTQIKDRPITLTSGGERQRAYLAQALLADPDLLILDEATASMDVDAKVQMMALVDTIVTQQKMALVFVSHDLELTARYTDRYLLISNQQLLTGSSKEVNADSLKGVRL</sequence>
<dbReference type="InterPro" id="IPR027417">
    <property type="entry name" value="P-loop_NTPase"/>
</dbReference>
<comment type="similarity">
    <text evidence="1">Belongs to the ABC transporter superfamily.</text>
</comment>
<dbReference type="SMART" id="SM00382">
    <property type="entry name" value="AAA"/>
    <property type="match status" value="1"/>
</dbReference>
<feature type="domain" description="ABC transporter" evidence="5">
    <location>
        <begin position="6"/>
        <end position="232"/>
    </location>
</feature>
<keyword evidence="4 6" id="KW-0067">ATP-binding</keyword>
<dbReference type="EMBL" id="JBHSSM010000014">
    <property type="protein sequence ID" value="MFC6314882.1"/>
    <property type="molecule type" value="Genomic_DNA"/>
</dbReference>
<keyword evidence="3" id="KW-0547">Nucleotide-binding</keyword>
<dbReference type="GO" id="GO:0005524">
    <property type="term" value="F:ATP binding"/>
    <property type="evidence" value="ECO:0007669"/>
    <property type="project" value="UniProtKB-KW"/>
</dbReference>
<dbReference type="InterPro" id="IPR050153">
    <property type="entry name" value="Metal_Ion_Import_ABC"/>
</dbReference>
<dbReference type="PROSITE" id="PS50893">
    <property type="entry name" value="ABC_TRANSPORTER_2"/>
    <property type="match status" value="1"/>
</dbReference>
<evidence type="ECO:0000259" key="5">
    <source>
        <dbReference type="PROSITE" id="PS50893"/>
    </source>
</evidence>